<accession>A0AAW0IW67</accession>
<sequence>MSVIGEVALSALFEALFNKSEAMLEGKAVNASQVLNYYKHMVMICQEAMAGIHSLKSCKLLFASGHDFLIAENPSINPGMKNNLDSIAHCARNHSFKMYHYSKFYIGYVI</sequence>
<gene>
    <name evidence="1" type="ORF">CFP56_041155</name>
</gene>
<proteinExistence type="predicted"/>
<dbReference type="EMBL" id="PKMF04000817">
    <property type="protein sequence ID" value="KAK7818664.1"/>
    <property type="molecule type" value="Genomic_DNA"/>
</dbReference>
<organism evidence="1 2">
    <name type="scientific">Quercus suber</name>
    <name type="common">Cork oak</name>
    <dbReference type="NCBI Taxonomy" id="58331"/>
    <lineage>
        <taxon>Eukaryota</taxon>
        <taxon>Viridiplantae</taxon>
        <taxon>Streptophyta</taxon>
        <taxon>Embryophyta</taxon>
        <taxon>Tracheophyta</taxon>
        <taxon>Spermatophyta</taxon>
        <taxon>Magnoliopsida</taxon>
        <taxon>eudicotyledons</taxon>
        <taxon>Gunneridae</taxon>
        <taxon>Pentapetalae</taxon>
        <taxon>rosids</taxon>
        <taxon>fabids</taxon>
        <taxon>Fagales</taxon>
        <taxon>Fagaceae</taxon>
        <taxon>Quercus</taxon>
    </lineage>
</organism>
<keyword evidence="2" id="KW-1185">Reference proteome</keyword>
<reference evidence="1 2" key="1">
    <citation type="journal article" date="2018" name="Sci. Data">
        <title>The draft genome sequence of cork oak.</title>
        <authorList>
            <person name="Ramos A.M."/>
            <person name="Usie A."/>
            <person name="Barbosa P."/>
            <person name="Barros P.M."/>
            <person name="Capote T."/>
            <person name="Chaves I."/>
            <person name="Simoes F."/>
            <person name="Abreu I."/>
            <person name="Carrasquinho I."/>
            <person name="Faro C."/>
            <person name="Guimaraes J.B."/>
            <person name="Mendonca D."/>
            <person name="Nobrega F."/>
            <person name="Rodrigues L."/>
            <person name="Saibo N.J.M."/>
            <person name="Varela M.C."/>
            <person name="Egas C."/>
            <person name="Matos J."/>
            <person name="Miguel C.M."/>
            <person name="Oliveira M.M."/>
            <person name="Ricardo C.P."/>
            <person name="Goncalves S."/>
        </authorList>
    </citation>
    <scope>NUCLEOTIDE SEQUENCE [LARGE SCALE GENOMIC DNA]</scope>
    <source>
        <strain evidence="2">cv. HL8</strain>
    </source>
</reference>
<evidence type="ECO:0000313" key="2">
    <source>
        <dbReference type="Proteomes" id="UP000237347"/>
    </source>
</evidence>
<name>A0AAW0IW67_QUESU</name>
<dbReference type="Proteomes" id="UP000237347">
    <property type="component" value="Unassembled WGS sequence"/>
</dbReference>
<dbReference type="AlphaFoldDB" id="A0AAW0IW67"/>
<evidence type="ECO:0000313" key="1">
    <source>
        <dbReference type="EMBL" id="KAK7818664.1"/>
    </source>
</evidence>
<protein>
    <submittedName>
        <fullName evidence="1">Uncharacterized protein</fullName>
    </submittedName>
</protein>
<comment type="caution">
    <text evidence="1">The sequence shown here is derived from an EMBL/GenBank/DDBJ whole genome shotgun (WGS) entry which is preliminary data.</text>
</comment>